<dbReference type="GO" id="GO:0015031">
    <property type="term" value="P:protein transport"/>
    <property type="evidence" value="ECO:0007669"/>
    <property type="project" value="UniProtKB-KW"/>
</dbReference>
<dbReference type="Proteomes" id="UP000051863">
    <property type="component" value="Unassembled WGS sequence"/>
</dbReference>
<dbReference type="InterPro" id="IPR024961">
    <property type="entry name" value="T2SS_GspC_N"/>
</dbReference>
<accession>A0A0R0D1S4</accession>
<evidence type="ECO:0000256" key="1">
    <source>
        <dbReference type="ARBA" id="ARBA00004533"/>
    </source>
</evidence>
<keyword evidence="5" id="KW-0812">Transmembrane</keyword>
<evidence type="ECO:0000256" key="4">
    <source>
        <dbReference type="ARBA" id="ARBA00022519"/>
    </source>
</evidence>
<keyword evidence="3" id="KW-1003">Cell membrane</keyword>
<evidence type="ECO:0000313" key="10">
    <source>
        <dbReference type="EMBL" id="KRG71320.1"/>
    </source>
</evidence>
<dbReference type="Pfam" id="PF11356">
    <property type="entry name" value="T2SSC"/>
    <property type="match status" value="1"/>
</dbReference>
<dbReference type="Gene3D" id="2.30.30.830">
    <property type="match status" value="1"/>
</dbReference>
<organism evidence="10 11">
    <name type="scientific">Stenotrophomonas terrae</name>
    <dbReference type="NCBI Taxonomy" id="405446"/>
    <lineage>
        <taxon>Bacteria</taxon>
        <taxon>Pseudomonadati</taxon>
        <taxon>Pseudomonadota</taxon>
        <taxon>Gammaproteobacteria</taxon>
        <taxon>Lysobacterales</taxon>
        <taxon>Lysobacteraceae</taxon>
        <taxon>Stenotrophomonas</taxon>
    </lineage>
</organism>
<dbReference type="AlphaFoldDB" id="A0A0R0D1S4"/>
<reference evidence="10 11" key="1">
    <citation type="submission" date="2015-05" db="EMBL/GenBank/DDBJ databases">
        <title>Genome sequencing and analysis of members of genus Stenotrophomonas.</title>
        <authorList>
            <person name="Patil P.P."/>
            <person name="Midha S."/>
            <person name="Patil P.B."/>
        </authorList>
    </citation>
    <scope>NUCLEOTIDE SEQUENCE [LARGE SCALE GENOMIC DNA]</scope>
    <source>
        <strain evidence="10 11">DSM 18941</strain>
    </source>
</reference>
<dbReference type="OrthoDB" id="1491375at2"/>
<evidence type="ECO:0000256" key="8">
    <source>
        <dbReference type="ARBA" id="ARBA00023136"/>
    </source>
</evidence>
<keyword evidence="11" id="KW-1185">Reference proteome</keyword>
<comment type="caution">
    <text evidence="10">The sequence shown here is derived from an EMBL/GenBank/DDBJ whole genome shotgun (WGS) entry which is preliminary data.</text>
</comment>
<evidence type="ECO:0000256" key="5">
    <source>
        <dbReference type="ARBA" id="ARBA00022692"/>
    </source>
</evidence>
<dbReference type="EMBL" id="LDJJ01000009">
    <property type="protein sequence ID" value="KRG71320.1"/>
    <property type="molecule type" value="Genomic_DNA"/>
</dbReference>
<keyword evidence="7" id="KW-1133">Transmembrane helix</keyword>
<keyword evidence="6" id="KW-0653">Protein transport</keyword>
<name>A0A0R0D1S4_9GAMM</name>
<proteinExistence type="predicted"/>
<protein>
    <recommendedName>
        <fullName evidence="9">Type II secretion system protein GspC N-terminal domain-containing protein</fullName>
    </recommendedName>
</protein>
<sequence>MFQSDTSKLLPRIVAILITLSGAAALSWQARQIYLQMRQLPASADVAPPHAPALSPQMLQRLFGSATATSSAADLQGTQLQGCIVAADPRQSQALIRIEGQGAVNVFAGEEFLPGVVLQQVAHDHVLFSRNGSTGRLDFPSAPSSTAALAAGAAE</sequence>
<evidence type="ECO:0000259" key="9">
    <source>
        <dbReference type="Pfam" id="PF11356"/>
    </source>
</evidence>
<keyword evidence="8" id="KW-0472">Membrane</keyword>
<evidence type="ECO:0000256" key="3">
    <source>
        <dbReference type="ARBA" id="ARBA00022475"/>
    </source>
</evidence>
<evidence type="ECO:0000256" key="2">
    <source>
        <dbReference type="ARBA" id="ARBA00022448"/>
    </source>
</evidence>
<dbReference type="RefSeq" id="WP_057626829.1">
    <property type="nucleotide sequence ID" value="NZ_LDJJ01000009.1"/>
</dbReference>
<evidence type="ECO:0000256" key="6">
    <source>
        <dbReference type="ARBA" id="ARBA00022927"/>
    </source>
</evidence>
<dbReference type="PATRIC" id="fig|405446.3.peg.3839"/>
<comment type="subcellular location">
    <subcellularLocation>
        <location evidence="1">Cell inner membrane</location>
    </subcellularLocation>
</comment>
<dbReference type="GO" id="GO:0005886">
    <property type="term" value="C:plasma membrane"/>
    <property type="evidence" value="ECO:0007669"/>
    <property type="project" value="UniProtKB-SubCell"/>
</dbReference>
<feature type="domain" description="Type II secretion system protein GspC N-terminal" evidence="9">
    <location>
        <begin position="56"/>
        <end position="137"/>
    </location>
</feature>
<evidence type="ECO:0000313" key="11">
    <source>
        <dbReference type="Proteomes" id="UP000051863"/>
    </source>
</evidence>
<keyword evidence="4" id="KW-0997">Cell inner membrane</keyword>
<keyword evidence="2" id="KW-0813">Transport</keyword>
<evidence type="ECO:0000256" key="7">
    <source>
        <dbReference type="ARBA" id="ARBA00022989"/>
    </source>
</evidence>
<gene>
    <name evidence="10" type="ORF">ABB27_03475</name>
</gene>